<comment type="caution">
    <text evidence="1">The sequence shown here is derived from an EMBL/GenBank/DDBJ whole genome shotgun (WGS) entry which is preliminary data.</text>
</comment>
<evidence type="ECO:0000313" key="1">
    <source>
        <dbReference type="EMBL" id="KAL3509770.1"/>
    </source>
</evidence>
<proteinExistence type="predicted"/>
<accession>A0ABD2YUT4</accession>
<organism evidence="1 2">
    <name type="scientific">Cinchona calisaya</name>
    <dbReference type="NCBI Taxonomy" id="153742"/>
    <lineage>
        <taxon>Eukaryota</taxon>
        <taxon>Viridiplantae</taxon>
        <taxon>Streptophyta</taxon>
        <taxon>Embryophyta</taxon>
        <taxon>Tracheophyta</taxon>
        <taxon>Spermatophyta</taxon>
        <taxon>Magnoliopsida</taxon>
        <taxon>eudicotyledons</taxon>
        <taxon>Gunneridae</taxon>
        <taxon>Pentapetalae</taxon>
        <taxon>asterids</taxon>
        <taxon>lamiids</taxon>
        <taxon>Gentianales</taxon>
        <taxon>Rubiaceae</taxon>
        <taxon>Cinchonoideae</taxon>
        <taxon>Cinchoneae</taxon>
        <taxon>Cinchona</taxon>
    </lineage>
</organism>
<evidence type="ECO:0000313" key="2">
    <source>
        <dbReference type="Proteomes" id="UP001630127"/>
    </source>
</evidence>
<protein>
    <submittedName>
        <fullName evidence="1">Uncharacterized protein</fullName>
    </submittedName>
</protein>
<keyword evidence="2" id="KW-1185">Reference proteome</keyword>
<gene>
    <name evidence="1" type="ORF">ACH5RR_029171</name>
</gene>
<name>A0ABD2YUT4_9GENT</name>
<dbReference type="Proteomes" id="UP001630127">
    <property type="component" value="Unassembled WGS sequence"/>
</dbReference>
<reference evidence="1 2" key="1">
    <citation type="submission" date="2024-11" db="EMBL/GenBank/DDBJ databases">
        <title>A near-complete genome assembly of Cinchona calisaya.</title>
        <authorList>
            <person name="Lian D.C."/>
            <person name="Zhao X.W."/>
            <person name="Wei L."/>
        </authorList>
    </citation>
    <scope>NUCLEOTIDE SEQUENCE [LARGE SCALE GENOMIC DNA]</scope>
    <source>
        <tissue evidence="1">Nenye</tissue>
    </source>
</reference>
<dbReference type="AlphaFoldDB" id="A0ABD2YUT4"/>
<sequence>MVDKLADILKRFALSAKKMEDPNLEFKDVQRNEEELKSSLIGMIVGDKPIKPLGLRKYANHISEDSSTENSNDREIERKRKVTTKLLEGCCSEGYCPQMINNCSGMELSSDQTLQSPTGHDNGTISSRKISISVATLLSEKEGKVGYRITAQNNPGEVVVDWALVERRKGIKELEEDEAIKLALIKGKGEG</sequence>
<dbReference type="EMBL" id="JBJUIK010000012">
    <property type="protein sequence ID" value="KAL3509770.1"/>
    <property type="molecule type" value="Genomic_DNA"/>
</dbReference>